<name>A0A8H8YWC0_9PROT</name>
<keyword evidence="3" id="KW-0813">Transport</keyword>
<comment type="caution">
    <text evidence="5">The sequence shown here is derived from an EMBL/GenBank/DDBJ whole genome shotgun (WGS) entry which is preliminary data.</text>
</comment>
<reference evidence="5" key="1">
    <citation type="submission" date="2021-02" db="EMBL/GenBank/DDBJ databases">
        <authorList>
            <person name="Han P."/>
        </authorList>
    </citation>
    <scope>NUCLEOTIDE SEQUENCE</scope>
    <source>
        <strain evidence="5">Nitrosomonas nitrosa 18-3D</strain>
    </source>
</reference>
<evidence type="ECO:0000256" key="4">
    <source>
        <dbReference type="ARBA" id="ARBA00022729"/>
    </source>
</evidence>
<dbReference type="PANTHER" id="PTHR43649:SF34">
    <property type="entry name" value="ABC TRANSPORTER PERIPLASMIC-BINDING PROTEIN YCJN-RELATED"/>
    <property type="match status" value="1"/>
</dbReference>
<dbReference type="GO" id="GO:0042597">
    <property type="term" value="C:periplasmic space"/>
    <property type="evidence" value="ECO:0007669"/>
    <property type="project" value="UniProtKB-SubCell"/>
</dbReference>
<proteinExistence type="inferred from homology"/>
<dbReference type="EMBL" id="CAJNAP010000001">
    <property type="protein sequence ID" value="CAE6485807.1"/>
    <property type="molecule type" value="Genomic_DNA"/>
</dbReference>
<keyword evidence="5" id="KW-0762">Sugar transport</keyword>
<dbReference type="Proteomes" id="UP000601736">
    <property type="component" value="Unassembled WGS sequence"/>
</dbReference>
<dbReference type="PANTHER" id="PTHR43649">
    <property type="entry name" value="ARABINOSE-BINDING PROTEIN-RELATED"/>
    <property type="match status" value="1"/>
</dbReference>
<comment type="subcellular location">
    <subcellularLocation>
        <location evidence="1">Periplasm</location>
    </subcellularLocation>
</comment>
<dbReference type="Pfam" id="PF01547">
    <property type="entry name" value="SBP_bac_1"/>
    <property type="match status" value="1"/>
</dbReference>
<evidence type="ECO:0000256" key="2">
    <source>
        <dbReference type="ARBA" id="ARBA00008520"/>
    </source>
</evidence>
<evidence type="ECO:0000256" key="3">
    <source>
        <dbReference type="ARBA" id="ARBA00022448"/>
    </source>
</evidence>
<dbReference type="InterPro" id="IPR050490">
    <property type="entry name" value="Bact_solute-bd_prot1"/>
</dbReference>
<accession>A0A8H8YWC0</accession>
<dbReference type="SUPFAM" id="SSF53850">
    <property type="entry name" value="Periplasmic binding protein-like II"/>
    <property type="match status" value="1"/>
</dbReference>
<evidence type="ECO:0000313" key="5">
    <source>
        <dbReference type="EMBL" id="CAE6485807.1"/>
    </source>
</evidence>
<protein>
    <submittedName>
        <fullName evidence="5">Multiple sugar transport system substrate-binding protein</fullName>
    </submittedName>
</protein>
<evidence type="ECO:0000256" key="1">
    <source>
        <dbReference type="ARBA" id="ARBA00004418"/>
    </source>
</evidence>
<organism evidence="5 6">
    <name type="scientific">Nitrosomonas nitrosa</name>
    <dbReference type="NCBI Taxonomy" id="52442"/>
    <lineage>
        <taxon>Bacteria</taxon>
        <taxon>Pseudomonadati</taxon>
        <taxon>Pseudomonadota</taxon>
        <taxon>Betaproteobacteria</taxon>
        <taxon>Nitrosomonadales</taxon>
        <taxon>Nitrosomonadaceae</taxon>
        <taxon>Nitrosomonas</taxon>
    </lineage>
</organism>
<comment type="similarity">
    <text evidence="2">Belongs to the bacterial solute-binding protein 1 family.</text>
</comment>
<dbReference type="CDD" id="cd14750">
    <property type="entry name" value="PBP2_TMBP"/>
    <property type="match status" value="1"/>
</dbReference>
<gene>
    <name evidence="5" type="ORF">NMYAN_10326</name>
</gene>
<dbReference type="AlphaFoldDB" id="A0A8H8YWC0"/>
<evidence type="ECO:0000313" key="6">
    <source>
        <dbReference type="Proteomes" id="UP000601736"/>
    </source>
</evidence>
<dbReference type="InterPro" id="IPR006059">
    <property type="entry name" value="SBP"/>
</dbReference>
<keyword evidence="4" id="KW-0732">Signal</keyword>
<sequence length="418" mass="45786">MKLLTKVRLILVLAIIGGMLSSGCSRQKGEAIPLLNWYVFNEPSGAFSMAARQCSEASQGAYQVELIPLPADTDQQREQLVRRLAAGDTAIDIIGMDVIWTAEFAQAKWILPWTGHVAEQAKAGRLAAPLQSATYQNQLWGAPFTTNAQLLWYRTDRINTAPETWDEMIHLAETLGKTGIIQAQGERYEGLTVFFISLLASAGGSVLDESGTRISLAQEPTLFALSVMARLANSVAADRNLATAREDQTRLAFESGNASFMVNYTFVWPSAQENTPEIAEHIGWARWPAVIEGKPSRFAIGGINLAVSAYSLHPELAFQAAACIASVRHQQRAAELGGLPPTIAALYDDPKVREIFPFADVLHSTLRDAVLRPQTPLYNDVSLAISRILHPMRAIDPQRDVVRLRDAITRALNSEGLL</sequence>
<dbReference type="PROSITE" id="PS51257">
    <property type="entry name" value="PROKAR_LIPOPROTEIN"/>
    <property type="match status" value="1"/>
</dbReference>
<dbReference type="Gene3D" id="3.40.190.10">
    <property type="entry name" value="Periplasmic binding protein-like II"/>
    <property type="match status" value="2"/>
</dbReference>